<keyword evidence="4 10" id="KW-0479">Metal-binding</keyword>
<evidence type="ECO:0000256" key="5">
    <source>
        <dbReference type="ARBA" id="ARBA00022729"/>
    </source>
</evidence>
<dbReference type="Gene3D" id="1.10.760.10">
    <property type="entry name" value="Cytochrome c-like domain"/>
    <property type="match status" value="3"/>
</dbReference>
<keyword evidence="15" id="KW-1185">Reference proteome</keyword>
<dbReference type="GO" id="GO:0009055">
    <property type="term" value="F:electron transfer activity"/>
    <property type="evidence" value="ECO:0007669"/>
    <property type="project" value="InterPro"/>
</dbReference>
<reference evidence="14 15" key="1">
    <citation type="submission" date="2020-04" db="EMBL/GenBank/DDBJ databases">
        <title>Description of novel Gluconacetobacter.</title>
        <authorList>
            <person name="Sombolestani A."/>
        </authorList>
    </citation>
    <scope>NUCLEOTIDE SEQUENCE [LARGE SCALE GENOMIC DNA]</scope>
    <source>
        <strain evidence="14 15">LMG 27724</strain>
    </source>
</reference>
<feature type="domain" description="Cytochrome c" evidence="13">
    <location>
        <begin position="181"/>
        <end position="289"/>
    </location>
</feature>
<evidence type="ECO:0000256" key="6">
    <source>
        <dbReference type="ARBA" id="ARBA00022737"/>
    </source>
</evidence>
<dbReference type="InterPro" id="IPR014353">
    <property type="entry name" value="Membr-bd_ADH_cyt_c"/>
</dbReference>
<dbReference type="PROSITE" id="PS51007">
    <property type="entry name" value="CYTC"/>
    <property type="match status" value="3"/>
</dbReference>
<evidence type="ECO:0000256" key="10">
    <source>
        <dbReference type="PIRSR" id="PIRSR000018-51"/>
    </source>
</evidence>
<feature type="transmembrane region" description="Helical" evidence="11">
    <location>
        <begin position="450"/>
        <end position="473"/>
    </location>
</feature>
<evidence type="ECO:0000256" key="1">
    <source>
        <dbReference type="ARBA" id="ARBA00004236"/>
    </source>
</evidence>
<dbReference type="AlphaFoldDB" id="A0A7W4P1U5"/>
<dbReference type="InterPro" id="IPR036909">
    <property type="entry name" value="Cyt_c-like_dom_sf"/>
</dbReference>
<dbReference type="Pfam" id="PF00034">
    <property type="entry name" value="Cytochrom_C"/>
    <property type="match status" value="2"/>
</dbReference>
<dbReference type="Pfam" id="PF13442">
    <property type="entry name" value="Cytochrome_CBB3"/>
    <property type="match status" value="1"/>
</dbReference>
<dbReference type="GO" id="GO:0005506">
    <property type="term" value="F:iron ion binding"/>
    <property type="evidence" value="ECO:0007669"/>
    <property type="project" value="InterPro"/>
</dbReference>
<keyword evidence="3 9" id="KW-0349">Heme</keyword>
<dbReference type="PANTHER" id="PTHR35008">
    <property type="entry name" value="BLL4482 PROTEIN-RELATED"/>
    <property type="match status" value="1"/>
</dbReference>
<evidence type="ECO:0000256" key="8">
    <source>
        <dbReference type="ARBA" id="ARBA00023136"/>
    </source>
</evidence>
<evidence type="ECO:0000256" key="9">
    <source>
        <dbReference type="PIRSR" id="PIRSR000018-50"/>
    </source>
</evidence>
<evidence type="ECO:0000256" key="7">
    <source>
        <dbReference type="ARBA" id="ARBA00023004"/>
    </source>
</evidence>
<feature type="binding site" description="covalent" evidence="9">
    <location>
        <position position="47"/>
    </location>
    <ligand>
        <name>heme c</name>
        <dbReference type="ChEBI" id="CHEBI:61717"/>
        <label>1</label>
    </ligand>
</feature>
<feature type="binding site" description="covalent" evidence="9">
    <location>
        <position position="50"/>
    </location>
    <ligand>
        <name>heme c</name>
        <dbReference type="ChEBI" id="CHEBI:61717"/>
        <label>1</label>
    </ligand>
</feature>
<dbReference type="PANTHER" id="PTHR35008:SF8">
    <property type="entry name" value="ALCOHOL DEHYDROGENASE CYTOCHROME C SUBUNIT"/>
    <property type="match status" value="1"/>
</dbReference>
<dbReference type="GO" id="GO:0020037">
    <property type="term" value="F:heme binding"/>
    <property type="evidence" value="ECO:0007669"/>
    <property type="project" value="InterPro"/>
</dbReference>
<feature type="binding site" description="axial binding residue" evidence="10">
    <location>
        <position position="342"/>
    </location>
    <ligand>
        <name>heme c</name>
        <dbReference type="ChEBI" id="CHEBI:61717"/>
        <label>3</label>
    </ligand>
    <ligandPart>
        <name>Fe</name>
        <dbReference type="ChEBI" id="CHEBI:18248"/>
    </ligandPart>
</feature>
<feature type="domain" description="Cytochrome c" evidence="13">
    <location>
        <begin position="33"/>
        <end position="137"/>
    </location>
</feature>
<name>A0A7W4P1U5_9PROT</name>
<feature type="binding site" description="covalent" evidence="9">
    <location>
        <position position="199"/>
    </location>
    <ligand>
        <name>heme c</name>
        <dbReference type="ChEBI" id="CHEBI:61717"/>
        <label>2</label>
    </ligand>
</feature>
<comment type="caution">
    <text evidence="14">The sequence shown here is derived from an EMBL/GenBank/DDBJ whole genome shotgun (WGS) entry which is preliminary data.</text>
</comment>
<feature type="binding site" description="axial binding residue" evidence="10">
    <location>
        <position position="200"/>
    </location>
    <ligand>
        <name>heme c</name>
        <dbReference type="ChEBI" id="CHEBI:61717"/>
        <label>2</label>
    </ligand>
    <ligandPart>
        <name>Fe</name>
        <dbReference type="ChEBI" id="CHEBI:18248"/>
    </ligandPart>
</feature>
<keyword evidence="7 10" id="KW-0408">Iron</keyword>
<feature type="binding site" description="axial binding residue" evidence="10">
    <location>
        <position position="51"/>
    </location>
    <ligand>
        <name>heme c</name>
        <dbReference type="ChEBI" id="CHEBI:61717"/>
        <label>1</label>
    </ligand>
    <ligandPart>
        <name>Fe</name>
        <dbReference type="ChEBI" id="CHEBI:18248"/>
    </ligandPart>
</feature>
<dbReference type="PIRSF" id="PIRSF000018">
    <property type="entry name" value="Mb_ADH_cyt_c"/>
    <property type="match status" value="1"/>
</dbReference>
<keyword evidence="8 11" id="KW-0472">Membrane</keyword>
<evidence type="ECO:0000256" key="4">
    <source>
        <dbReference type="ARBA" id="ARBA00022723"/>
    </source>
</evidence>
<dbReference type="Proteomes" id="UP000577891">
    <property type="component" value="Unassembled WGS sequence"/>
</dbReference>
<dbReference type="InterPro" id="IPR051459">
    <property type="entry name" value="Cytochrome_c-type_DH"/>
</dbReference>
<accession>A0A7W4P1U5</accession>
<feature type="binding site" description="covalent" evidence="9">
    <location>
        <position position="341"/>
    </location>
    <ligand>
        <name>heme c</name>
        <dbReference type="ChEBI" id="CHEBI:61717"/>
        <label>3</label>
    </ligand>
</feature>
<evidence type="ECO:0000256" key="12">
    <source>
        <dbReference type="SAM" id="SignalP"/>
    </source>
</evidence>
<dbReference type="SUPFAM" id="SSF46626">
    <property type="entry name" value="Cytochrome c"/>
    <property type="match status" value="3"/>
</dbReference>
<dbReference type="InterPro" id="IPR009056">
    <property type="entry name" value="Cyt_c-like_dom"/>
</dbReference>
<comment type="cofactor">
    <cofactor evidence="9">
        <name>heme c</name>
        <dbReference type="ChEBI" id="CHEBI:61717"/>
    </cofactor>
    <text evidence="9">Binds 3 heme c groups covalently per subunit.</text>
</comment>
<dbReference type="EMBL" id="JABEQE010000006">
    <property type="protein sequence ID" value="MBB2172168.1"/>
    <property type="molecule type" value="Genomic_DNA"/>
</dbReference>
<keyword evidence="5 12" id="KW-0732">Signal</keyword>
<gene>
    <name evidence="14" type="ORF">HLH35_08535</name>
</gene>
<evidence type="ECO:0000256" key="11">
    <source>
        <dbReference type="SAM" id="Phobius"/>
    </source>
</evidence>
<evidence type="ECO:0000313" key="14">
    <source>
        <dbReference type="EMBL" id="MBB2172168.1"/>
    </source>
</evidence>
<dbReference type="RefSeq" id="WP_182978751.1">
    <property type="nucleotide sequence ID" value="NZ_BAABGB010000025.1"/>
</dbReference>
<protein>
    <submittedName>
        <fullName evidence="14">C-type cytochrome</fullName>
    </submittedName>
</protein>
<dbReference type="GO" id="GO:0005886">
    <property type="term" value="C:plasma membrane"/>
    <property type="evidence" value="ECO:0007669"/>
    <property type="project" value="UniProtKB-SubCell"/>
</dbReference>
<keyword evidence="2" id="KW-1003">Cell membrane</keyword>
<organism evidence="14 15">
    <name type="scientific">Gluconacetobacter asukensis</name>
    <dbReference type="NCBI Taxonomy" id="1017181"/>
    <lineage>
        <taxon>Bacteria</taxon>
        <taxon>Pseudomonadati</taxon>
        <taxon>Pseudomonadota</taxon>
        <taxon>Alphaproteobacteria</taxon>
        <taxon>Acetobacterales</taxon>
        <taxon>Acetobacteraceae</taxon>
        <taxon>Gluconacetobacter</taxon>
    </lineage>
</organism>
<evidence type="ECO:0000256" key="3">
    <source>
        <dbReference type="ARBA" id="ARBA00022617"/>
    </source>
</evidence>
<sequence length="479" mass="50722">MKNSVSNSRRLLRSLWLAAPLVLTGHAIAHADTSMSRGHYLAVAADCAACHTNGHEGAELAGGYAIASPMGAIYSTNITPSKTYGIGNYTPEQFSRAIRHGVRADGAELYPAMPYGSYSQLTDEDVAALYDYLMHEVKPVDQPAPKTNLPFPFSIRASLWGWKLMSGVEGKPFVPDSTHDAAWNRGKYLVDTLAHCGECHTPRNIMMAPKSSAYLAGGDLGSWRAPNVTSDKVAGIGGWSDQELQDYLRTGKSAHARAAGPMAEAVEHSFQYLTPTDLAAMVAYLKTVPAIAEPGQSAANFAHDGKAAPFNYAAANARRNNSSLKGMTEGNVLYEAVCASCHQSNGKGSADGYYPSLIGNTTTGQPNPADLVASILFGVDRTVDGHQILMPNFGPQSLVQRLDDQQVASLANYVLGHFGSGQATVTAESVATIRAGGPKPAIAQLSEPRVLAVLGIVGLIILGALALALRFILKSRRAA</sequence>
<feature type="signal peptide" evidence="12">
    <location>
        <begin position="1"/>
        <end position="31"/>
    </location>
</feature>
<keyword evidence="6" id="KW-0677">Repeat</keyword>
<evidence type="ECO:0000313" key="15">
    <source>
        <dbReference type="Proteomes" id="UP000577891"/>
    </source>
</evidence>
<feature type="chain" id="PRO_5030507732" evidence="12">
    <location>
        <begin position="32"/>
        <end position="479"/>
    </location>
</feature>
<feature type="domain" description="Cytochrome c" evidence="13">
    <location>
        <begin position="325"/>
        <end position="418"/>
    </location>
</feature>
<proteinExistence type="predicted"/>
<keyword evidence="11" id="KW-1133">Transmembrane helix</keyword>
<keyword evidence="11" id="KW-0812">Transmembrane</keyword>
<feature type="binding site" description="covalent" evidence="9">
    <location>
        <position position="338"/>
    </location>
    <ligand>
        <name>heme c</name>
        <dbReference type="ChEBI" id="CHEBI:61717"/>
        <label>3</label>
    </ligand>
</feature>
<evidence type="ECO:0000256" key="2">
    <source>
        <dbReference type="ARBA" id="ARBA00022475"/>
    </source>
</evidence>
<dbReference type="GO" id="GO:0016614">
    <property type="term" value="F:oxidoreductase activity, acting on CH-OH group of donors"/>
    <property type="evidence" value="ECO:0007669"/>
    <property type="project" value="InterPro"/>
</dbReference>
<comment type="subcellular location">
    <subcellularLocation>
        <location evidence="1">Cell membrane</location>
    </subcellularLocation>
</comment>
<evidence type="ECO:0000259" key="13">
    <source>
        <dbReference type="PROSITE" id="PS51007"/>
    </source>
</evidence>
<feature type="binding site" description="covalent" evidence="9">
    <location>
        <position position="196"/>
    </location>
    <ligand>
        <name>heme c</name>
        <dbReference type="ChEBI" id="CHEBI:61717"/>
        <label>2</label>
    </ligand>
</feature>